<sequence>MLASDDRPVCCDVFLEKYVGLSSLSDDEIQPLTKRCKLDTQRPKSLQEEKDSVLQAKEAATLELQGAIVATESYKTRMESEFEGAAEAQLEKDRLTKEIFSLKFCLERAEKNQLLARQELAQARVQLRHFPVHEGQTSARDSTTKHVLC</sequence>
<reference evidence="1 2" key="1">
    <citation type="submission" date="2024-09" db="EMBL/GenBank/DDBJ databases">
        <title>Chromosome-scale assembly of Riccia sorocarpa.</title>
        <authorList>
            <person name="Paukszto L."/>
        </authorList>
    </citation>
    <scope>NUCLEOTIDE SEQUENCE [LARGE SCALE GENOMIC DNA]</scope>
    <source>
        <strain evidence="1">LP-2024</strain>
        <tissue evidence="1">Aerial parts of the thallus</tissue>
    </source>
</reference>
<protein>
    <submittedName>
        <fullName evidence="1">Uncharacterized protein</fullName>
    </submittedName>
</protein>
<evidence type="ECO:0000313" key="1">
    <source>
        <dbReference type="EMBL" id="KAL3683474.1"/>
    </source>
</evidence>
<dbReference type="AlphaFoldDB" id="A0ABD3GYS1"/>
<keyword evidence="2" id="KW-1185">Reference proteome</keyword>
<evidence type="ECO:0000313" key="2">
    <source>
        <dbReference type="Proteomes" id="UP001633002"/>
    </source>
</evidence>
<accession>A0ABD3GYS1</accession>
<dbReference type="Proteomes" id="UP001633002">
    <property type="component" value="Unassembled WGS sequence"/>
</dbReference>
<organism evidence="1 2">
    <name type="scientific">Riccia sorocarpa</name>
    <dbReference type="NCBI Taxonomy" id="122646"/>
    <lineage>
        <taxon>Eukaryota</taxon>
        <taxon>Viridiplantae</taxon>
        <taxon>Streptophyta</taxon>
        <taxon>Embryophyta</taxon>
        <taxon>Marchantiophyta</taxon>
        <taxon>Marchantiopsida</taxon>
        <taxon>Marchantiidae</taxon>
        <taxon>Marchantiales</taxon>
        <taxon>Ricciaceae</taxon>
        <taxon>Riccia</taxon>
    </lineage>
</organism>
<dbReference type="EMBL" id="JBJQOH010000006">
    <property type="protein sequence ID" value="KAL3683474.1"/>
    <property type="molecule type" value="Genomic_DNA"/>
</dbReference>
<name>A0ABD3GYS1_9MARC</name>
<proteinExistence type="predicted"/>
<gene>
    <name evidence="1" type="ORF">R1sor_001496</name>
</gene>
<comment type="caution">
    <text evidence="1">The sequence shown here is derived from an EMBL/GenBank/DDBJ whole genome shotgun (WGS) entry which is preliminary data.</text>
</comment>